<dbReference type="PANTHER" id="PTHR23031">
    <property type="entry name" value="RHOPHILIN"/>
    <property type="match status" value="1"/>
</dbReference>
<name>A0AAV3A3V3_PYXAD</name>
<dbReference type="CDD" id="cd06712">
    <property type="entry name" value="PDZ_rhophilin-like"/>
    <property type="match status" value="1"/>
</dbReference>
<dbReference type="PANTHER" id="PTHR23031:SF6">
    <property type="entry name" value="RHOPHILIN-1"/>
    <property type="match status" value="1"/>
</dbReference>
<dbReference type="SMART" id="SM01041">
    <property type="entry name" value="BRO1"/>
    <property type="match status" value="1"/>
</dbReference>
<feature type="domain" description="PDZ" evidence="1">
    <location>
        <begin position="173"/>
        <end position="241"/>
    </location>
</feature>
<dbReference type="PROSITE" id="PS50106">
    <property type="entry name" value="PDZ"/>
    <property type="match status" value="1"/>
</dbReference>
<evidence type="ECO:0000259" key="2">
    <source>
        <dbReference type="PROSITE" id="PS51180"/>
    </source>
</evidence>
<organism evidence="3 4">
    <name type="scientific">Pyxicephalus adspersus</name>
    <name type="common">African bullfrog</name>
    <dbReference type="NCBI Taxonomy" id="30357"/>
    <lineage>
        <taxon>Eukaryota</taxon>
        <taxon>Metazoa</taxon>
        <taxon>Chordata</taxon>
        <taxon>Craniata</taxon>
        <taxon>Vertebrata</taxon>
        <taxon>Euteleostomi</taxon>
        <taxon>Amphibia</taxon>
        <taxon>Batrachia</taxon>
        <taxon>Anura</taxon>
        <taxon>Neobatrachia</taxon>
        <taxon>Ranoidea</taxon>
        <taxon>Pyxicephalidae</taxon>
        <taxon>Pyxicephalinae</taxon>
        <taxon>Pyxicephalus</taxon>
    </lineage>
</organism>
<dbReference type="PROSITE" id="PS51180">
    <property type="entry name" value="BRO1"/>
    <property type="match status" value="1"/>
</dbReference>
<dbReference type="InterPro" id="IPR004328">
    <property type="entry name" value="BRO1_dom"/>
</dbReference>
<dbReference type="SMART" id="SM00228">
    <property type="entry name" value="PDZ"/>
    <property type="match status" value="1"/>
</dbReference>
<dbReference type="Pfam" id="PF00595">
    <property type="entry name" value="PDZ"/>
    <property type="match status" value="1"/>
</dbReference>
<evidence type="ECO:0000259" key="1">
    <source>
        <dbReference type="PROSITE" id="PS50106"/>
    </source>
</evidence>
<feature type="domain" description="BRO1" evidence="2">
    <location>
        <begin position="1"/>
        <end position="326"/>
    </location>
</feature>
<keyword evidence="4" id="KW-1185">Reference proteome</keyword>
<comment type="caution">
    <text evidence="3">The sequence shown here is derived from an EMBL/GenBank/DDBJ whole genome shotgun (WGS) entry which is preliminary data.</text>
</comment>
<dbReference type="Pfam" id="PF03097">
    <property type="entry name" value="BRO1"/>
    <property type="match status" value="1"/>
</dbReference>
<gene>
    <name evidence="3" type="ORF">GDO54_011606</name>
</gene>
<proteinExistence type="predicted"/>
<evidence type="ECO:0000313" key="3">
    <source>
        <dbReference type="EMBL" id="DBA23891.1"/>
    </source>
</evidence>
<accession>A0AAV3A3V3</accession>
<dbReference type="Gene3D" id="1.25.40.280">
    <property type="entry name" value="alix/aip1 like domains"/>
    <property type="match status" value="2"/>
</dbReference>
<dbReference type="Gene3D" id="2.30.42.10">
    <property type="match status" value="1"/>
</dbReference>
<dbReference type="AlphaFoldDB" id="A0AAV3A3V3"/>
<reference evidence="3" key="1">
    <citation type="thesis" date="2020" institute="ProQuest LLC" country="789 East Eisenhower Parkway, Ann Arbor, MI, USA">
        <title>Comparative Genomics and Chromosome Evolution.</title>
        <authorList>
            <person name="Mudd A.B."/>
        </authorList>
    </citation>
    <scope>NUCLEOTIDE SEQUENCE</scope>
    <source>
        <strain evidence="3">1538</strain>
        <tissue evidence="3">Blood</tissue>
    </source>
</reference>
<evidence type="ECO:0000313" key="4">
    <source>
        <dbReference type="Proteomes" id="UP001181693"/>
    </source>
</evidence>
<dbReference type="SUPFAM" id="SSF50156">
    <property type="entry name" value="PDZ domain-like"/>
    <property type="match status" value="1"/>
</dbReference>
<dbReference type="EMBL" id="DYDO01000005">
    <property type="protein sequence ID" value="DBA23891.1"/>
    <property type="molecule type" value="Genomic_DNA"/>
</dbReference>
<dbReference type="GO" id="GO:0051497">
    <property type="term" value="P:negative regulation of stress fiber assembly"/>
    <property type="evidence" value="ECO:0007669"/>
    <property type="project" value="TreeGrafter"/>
</dbReference>
<dbReference type="Proteomes" id="UP001181693">
    <property type="component" value="Unassembled WGS sequence"/>
</dbReference>
<protein>
    <submittedName>
        <fullName evidence="3">Uncharacterized protein</fullName>
    </submittedName>
</protein>
<dbReference type="InterPro" id="IPR036034">
    <property type="entry name" value="PDZ_sf"/>
</dbReference>
<dbReference type="InterPro" id="IPR047138">
    <property type="entry name" value="RHPN1_2"/>
</dbReference>
<dbReference type="InterPro" id="IPR038499">
    <property type="entry name" value="BRO1_sf"/>
</dbReference>
<sequence>MGIFLHRYDSLTGVPSCQRALAFEKGSVLFNMGALYTQIGARQDRLSIEGVDTAIDAFQKAAGFQGSHFTRTQCLFLQVEEVYTLVHRTMMHPPVKDYVPFSWTTMARVKAEHFSALSHYHTGNALCDFTSKTQQKPEIKNPIFSKVKVTDIFHRLGPLSVFSAKHKWRPAQKIHLERDDGGFGFTLRGDSPVLIAGVVPGGCADRAGVKEGAYIVSVNSEDCRWSKHSEVVTLLKNTGDEGADIEIVTFQSADTQNTAVEKKSSMLTSGEILKRNKENGRKAPGVSKRCSTLLLWSRKSNPSKRSPNLSAVQLPFSAVQNSESMY</sequence>
<dbReference type="InterPro" id="IPR001478">
    <property type="entry name" value="PDZ"/>
</dbReference>